<dbReference type="SUPFAM" id="SSF52540">
    <property type="entry name" value="P-loop containing nucleoside triphosphate hydrolases"/>
    <property type="match status" value="2"/>
</dbReference>
<dbReference type="EMBL" id="BAABGP010000003">
    <property type="protein sequence ID" value="GAA4478485.1"/>
    <property type="molecule type" value="Genomic_DNA"/>
</dbReference>
<dbReference type="InterPro" id="IPR050107">
    <property type="entry name" value="ABC_carbohydrate_import_ATPase"/>
</dbReference>
<keyword evidence="1" id="KW-0813">Transport</keyword>
<dbReference type="Proteomes" id="UP001500731">
    <property type="component" value="Unassembled WGS sequence"/>
</dbReference>
<dbReference type="CDD" id="cd03216">
    <property type="entry name" value="ABC_Carb_Monos_I"/>
    <property type="match status" value="1"/>
</dbReference>
<dbReference type="PANTHER" id="PTHR43790">
    <property type="entry name" value="CARBOHYDRATE TRANSPORT ATP-BINDING PROTEIN MG119-RELATED"/>
    <property type="match status" value="1"/>
</dbReference>
<feature type="domain" description="ABC transporter" evidence="5">
    <location>
        <begin position="256"/>
        <end position="504"/>
    </location>
</feature>
<dbReference type="SMART" id="SM00382">
    <property type="entry name" value="AAA"/>
    <property type="match status" value="2"/>
</dbReference>
<evidence type="ECO:0000256" key="2">
    <source>
        <dbReference type="ARBA" id="ARBA00022737"/>
    </source>
</evidence>
<organism evidence="6 7">
    <name type="scientific">Microbacterium panaciterrae</name>
    <dbReference type="NCBI Taxonomy" id="985759"/>
    <lineage>
        <taxon>Bacteria</taxon>
        <taxon>Bacillati</taxon>
        <taxon>Actinomycetota</taxon>
        <taxon>Actinomycetes</taxon>
        <taxon>Micrococcales</taxon>
        <taxon>Microbacteriaceae</taxon>
        <taxon>Microbacterium</taxon>
    </lineage>
</organism>
<dbReference type="PROSITE" id="PS00211">
    <property type="entry name" value="ABC_TRANSPORTER_1"/>
    <property type="match status" value="1"/>
</dbReference>
<feature type="domain" description="ABC transporter" evidence="5">
    <location>
        <begin position="10"/>
        <end position="245"/>
    </location>
</feature>
<dbReference type="Gene3D" id="3.40.50.300">
    <property type="entry name" value="P-loop containing nucleotide triphosphate hydrolases"/>
    <property type="match status" value="2"/>
</dbReference>
<dbReference type="PROSITE" id="PS50893">
    <property type="entry name" value="ABC_TRANSPORTER_2"/>
    <property type="match status" value="2"/>
</dbReference>
<gene>
    <name evidence="6" type="ORF">GCM10023171_02680</name>
</gene>
<evidence type="ECO:0000256" key="1">
    <source>
        <dbReference type="ARBA" id="ARBA00022448"/>
    </source>
</evidence>
<keyword evidence="4 6" id="KW-0067">ATP-binding</keyword>
<evidence type="ECO:0000313" key="6">
    <source>
        <dbReference type="EMBL" id="GAA4478485.1"/>
    </source>
</evidence>
<keyword evidence="3" id="KW-0547">Nucleotide-binding</keyword>
<evidence type="ECO:0000256" key="4">
    <source>
        <dbReference type="ARBA" id="ARBA00022840"/>
    </source>
</evidence>
<accession>A0ABP8P2Q6</accession>
<dbReference type="InterPro" id="IPR027417">
    <property type="entry name" value="P-loop_NTPase"/>
</dbReference>
<protein>
    <submittedName>
        <fullName evidence="6">ATP-binding cassette domain-containing protein</fullName>
    </submittedName>
</protein>
<proteinExistence type="predicted"/>
<dbReference type="GO" id="GO:0005524">
    <property type="term" value="F:ATP binding"/>
    <property type="evidence" value="ECO:0007669"/>
    <property type="project" value="UniProtKB-KW"/>
</dbReference>
<dbReference type="RefSeq" id="WP_345183559.1">
    <property type="nucleotide sequence ID" value="NZ_BAABGP010000003.1"/>
</dbReference>
<keyword evidence="2" id="KW-0677">Repeat</keyword>
<evidence type="ECO:0000313" key="7">
    <source>
        <dbReference type="Proteomes" id="UP001500731"/>
    </source>
</evidence>
<dbReference type="Pfam" id="PF00005">
    <property type="entry name" value="ABC_tran"/>
    <property type="match status" value="2"/>
</dbReference>
<reference evidence="7" key="1">
    <citation type="journal article" date="2019" name="Int. J. Syst. Evol. Microbiol.">
        <title>The Global Catalogue of Microorganisms (GCM) 10K type strain sequencing project: providing services to taxonomists for standard genome sequencing and annotation.</title>
        <authorList>
            <consortium name="The Broad Institute Genomics Platform"/>
            <consortium name="The Broad Institute Genome Sequencing Center for Infectious Disease"/>
            <person name="Wu L."/>
            <person name="Ma J."/>
        </authorList>
    </citation>
    <scope>NUCLEOTIDE SEQUENCE [LARGE SCALE GENOMIC DNA]</scope>
    <source>
        <strain evidence="7">JCM 17839</strain>
    </source>
</reference>
<name>A0ABP8P2Q6_9MICO</name>
<dbReference type="PANTHER" id="PTHR43790:SF9">
    <property type="entry name" value="GALACTOFURANOSE TRANSPORTER ATP-BINDING PROTEIN YTFR"/>
    <property type="match status" value="1"/>
</dbReference>
<comment type="caution">
    <text evidence="6">The sequence shown here is derived from an EMBL/GenBank/DDBJ whole genome shotgun (WGS) entry which is preliminary data.</text>
</comment>
<dbReference type="InterPro" id="IPR003593">
    <property type="entry name" value="AAA+_ATPase"/>
</dbReference>
<dbReference type="CDD" id="cd03215">
    <property type="entry name" value="ABC_Carb_Monos_II"/>
    <property type="match status" value="1"/>
</dbReference>
<keyword evidence="7" id="KW-1185">Reference proteome</keyword>
<evidence type="ECO:0000256" key="3">
    <source>
        <dbReference type="ARBA" id="ARBA00022741"/>
    </source>
</evidence>
<dbReference type="InterPro" id="IPR017871">
    <property type="entry name" value="ABC_transporter-like_CS"/>
</dbReference>
<sequence length="521" mass="56433">MVTDDHRDVIRMRGIMIEFPGVKALQDVDFTLRAGEVHTLMGENGAGKSTLIKALTGVYRIDGGSIEVDGQDRVFGGTADAQAAGVWTVYQEVNLCANLSVGENVMLGQEVRGPFGIDWRRTHANARVHLQGLGLDIDPRSALSSHSLAVQQLVAISRAMVSDCKVLVLDEPTSSLDRDEVEQLFAVMRDLRARGVAILFVTHFLDQVYEISDRLTVLRNGVLVGEYPAAMLERTELVSLMLGRELHELESIDASTRAIDRTGIPVLAARGVGRRGAIEPVDLEVFDGEVVGIAGLLGSGRTELVRLLYGADRADSGDIAVHGEDVKIAGPRDAIESRIAFTSEDRREEGIVGDLTVAENLVLGMQARRGWLRKISRAEQDAVVAEYIEALGIRPADPNARVRNLSGGNQQKVVLGRWLATAPELLILDEPTRGIDVGAKADIQRLVAGLSAQGMSVLYISSELEEVLRLAQRIVVMRDRRKIGELNTAADTGVDDLVGIIAQGAIIPREAGDERLKEDAA</sequence>
<dbReference type="InterPro" id="IPR003439">
    <property type="entry name" value="ABC_transporter-like_ATP-bd"/>
</dbReference>
<evidence type="ECO:0000259" key="5">
    <source>
        <dbReference type="PROSITE" id="PS50893"/>
    </source>
</evidence>